<evidence type="ECO:0000256" key="1">
    <source>
        <dbReference type="SAM" id="MobiDB-lite"/>
    </source>
</evidence>
<feature type="compositionally biased region" description="Pro residues" evidence="1">
    <location>
        <begin position="337"/>
        <end position="349"/>
    </location>
</feature>
<name>A0ABR1I8Q5_9HYPO</name>
<dbReference type="EMBL" id="JAZAVK010000030">
    <property type="protein sequence ID" value="KAK7429380.1"/>
    <property type="molecule type" value="Genomic_DNA"/>
</dbReference>
<reference evidence="2 3" key="1">
    <citation type="journal article" date="2025" name="Microbiol. Resour. Announc.">
        <title>Draft genome sequences for Neonectria magnoliae and Neonectria punicea, canker pathogens of Liriodendron tulipifera and Acer saccharum in West Virginia.</title>
        <authorList>
            <person name="Petronek H.M."/>
            <person name="Kasson M.T."/>
            <person name="Metheny A.M."/>
            <person name="Stauder C.M."/>
            <person name="Lovett B."/>
            <person name="Lynch S.C."/>
            <person name="Garnas J.R."/>
            <person name="Kasson L.R."/>
            <person name="Stajich J.E."/>
        </authorList>
    </citation>
    <scope>NUCLEOTIDE SEQUENCE [LARGE SCALE GENOMIC DNA]</scope>
    <source>
        <strain evidence="2 3">NRRL 64651</strain>
    </source>
</reference>
<dbReference type="Proteomes" id="UP001498421">
    <property type="component" value="Unassembled WGS sequence"/>
</dbReference>
<comment type="caution">
    <text evidence="2">The sequence shown here is derived from an EMBL/GenBank/DDBJ whole genome shotgun (WGS) entry which is preliminary data.</text>
</comment>
<feature type="region of interest" description="Disordered" evidence="1">
    <location>
        <begin position="36"/>
        <end position="70"/>
    </location>
</feature>
<feature type="compositionally biased region" description="Basic residues" evidence="1">
    <location>
        <begin position="364"/>
        <end position="381"/>
    </location>
</feature>
<keyword evidence="3" id="KW-1185">Reference proteome</keyword>
<evidence type="ECO:0000313" key="2">
    <source>
        <dbReference type="EMBL" id="KAK7429380.1"/>
    </source>
</evidence>
<accession>A0ABR1I8Q5</accession>
<proteinExistence type="predicted"/>
<evidence type="ECO:0000313" key="3">
    <source>
        <dbReference type="Proteomes" id="UP001498421"/>
    </source>
</evidence>
<protein>
    <submittedName>
        <fullName evidence="2">Uncharacterized protein</fullName>
    </submittedName>
</protein>
<organism evidence="2 3">
    <name type="scientific">Neonectria magnoliae</name>
    <dbReference type="NCBI Taxonomy" id="2732573"/>
    <lineage>
        <taxon>Eukaryota</taxon>
        <taxon>Fungi</taxon>
        <taxon>Dikarya</taxon>
        <taxon>Ascomycota</taxon>
        <taxon>Pezizomycotina</taxon>
        <taxon>Sordariomycetes</taxon>
        <taxon>Hypocreomycetidae</taxon>
        <taxon>Hypocreales</taxon>
        <taxon>Nectriaceae</taxon>
        <taxon>Neonectria</taxon>
    </lineage>
</organism>
<feature type="region of interest" description="Disordered" evidence="1">
    <location>
        <begin position="280"/>
        <end position="381"/>
    </location>
</feature>
<gene>
    <name evidence="2" type="ORF">QQZ08_004193</name>
</gene>
<sequence>MPPFFDILQIEDAIQREALPALERFAANPILRRFDREEPPPYVSSESEDDLPFYPGHPSIPHHRPTQHQEAFAAEWHPRPDQDDHHPVTRAVRLRKGIRCGEHVPPRPAVHLGEDATASQAESFIMSRPWFMYSVEVGERAAKLRGIDFFDKRRHHGPRAKQVSEWWEERGDWRKDWCEIGTKRPGLGWKWRHESPSPEPEDLTRLNILDNMEGMDVTPSEVDALEAIRPPTPPAWLTDPDGPLSNKGRPVNLFGTADTIYGDGSITLFGGPGRVVFDDVSEASHGEPPQLRRSSRIRASIANKKPSMLPSQSGPKRPAPRASAAVRQSRALASSAPPAPGPAPGPAPARPAKRRSTAGQAPPAKRRRARRGRRKKSEGRG</sequence>